<dbReference type="GO" id="GO:0009251">
    <property type="term" value="P:glucan catabolic process"/>
    <property type="evidence" value="ECO:0007669"/>
    <property type="project" value="TreeGrafter"/>
</dbReference>
<comment type="similarity">
    <text evidence="3">Belongs to the glycosyl hydrolase 16 family.</text>
</comment>
<evidence type="ECO:0000256" key="10">
    <source>
        <dbReference type="SAM" id="SignalP"/>
    </source>
</evidence>
<sequence>MQLYHILLLGLSAFVKLATAVYRLQDDYANDDSFFDKFDFFTEPDPTRGFVQYVNKWDAKNTGLISAGGGSVYLGVDNRNVADNAGRDSVRLTSYKEYNHALVILDLAHMPGSVCGTWPAFWMVGTVPPTAGEIDIIEGVNEGPNNEITLHTNHDGCSVDGGGFSGNIDRRNCYIYSTGPGGSGGCGIVDPDTAFYGDAFNDRGGGVFATEWTGNAIKVWRFSNSSIPWDIITGKPNPAAWGTPVASFSGPCNIDSQFQNLHIVFDVTFCGSWAGSSWSTSGVCAPKAATCVEYVQNNPWAFAESYWRVRSLKVYQNV</sequence>
<dbReference type="Proteomes" id="UP001215712">
    <property type="component" value="Unassembled WGS sequence"/>
</dbReference>
<reference evidence="12" key="1">
    <citation type="journal article" date="2023" name="IMA Fungus">
        <title>Comparative genomic study of the Penicillium genus elucidates a diverse pangenome and 15 lateral gene transfer events.</title>
        <authorList>
            <person name="Petersen C."/>
            <person name="Sorensen T."/>
            <person name="Nielsen M.R."/>
            <person name="Sondergaard T.E."/>
            <person name="Sorensen J.L."/>
            <person name="Fitzpatrick D.A."/>
            <person name="Frisvad J.C."/>
            <person name="Nielsen K.L."/>
        </authorList>
    </citation>
    <scope>NUCLEOTIDE SEQUENCE</scope>
    <source>
        <strain evidence="12">IBT 17514</strain>
    </source>
</reference>
<keyword evidence="8" id="KW-0449">Lipoprotein</keyword>
<keyword evidence="13" id="KW-1185">Reference proteome</keyword>
<keyword evidence="7" id="KW-0378">Hydrolase</keyword>
<accession>A0AAD6MVR6</accession>
<feature type="domain" description="GH16" evidence="11">
    <location>
        <begin position="26"/>
        <end position="282"/>
    </location>
</feature>
<evidence type="ECO:0000256" key="6">
    <source>
        <dbReference type="ARBA" id="ARBA00022622"/>
    </source>
</evidence>
<evidence type="ECO:0000256" key="8">
    <source>
        <dbReference type="ARBA" id="ARBA00023288"/>
    </source>
</evidence>
<dbReference type="GO" id="GO:0098552">
    <property type="term" value="C:side of membrane"/>
    <property type="evidence" value="ECO:0007669"/>
    <property type="project" value="UniProtKB-KW"/>
</dbReference>
<protein>
    <recommendedName>
        <fullName evidence="4">endo-1,3(4)-beta-glucanase</fullName>
        <ecNumber evidence="4">3.2.1.6</ecNumber>
    </recommendedName>
</protein>
<comment type="catalytic activity">
    <reaction evidence="1">
        <text>Endohydrolysis of (1-&gt;3)- or (1-&gt;4)-linkages in beta-D-glucans when the glucose residue whose reducing group is involved in the linkage to be hydrolyzed is itself substituted at C-3.</text>
        <dbReference type="EC" id="3.2.1.6"/>
    </reaction>
</comment>
<dbReference type="EC" id="3.2.1.6" evidence="4"/>
<comment type="caution">
    <text evidence="12">The sequence shown here is derived from an EMBL/GenBank/DDBJ whole genome shotgun (WGS) entry which is preliminary data.</text>
</comment>
<evidence type="ECO:0000259" key="11">
    <source>
        <dbReference type="PROSITE" id="PS51762"/>
    </source>
</evidence>
<keyword evidence="6" id="KW-0325">Glycoprotein</keyword>
<keyword evidence="9" id="KW-0326">Glycosidase</keyword>
<dbReference type="EMBL" id="JAQJAN010000008">
    <property type="protein sequence ID" value="KAJ5724786.1"/>
    <property type="molecule type" value="Genomic_DNA"/>
</dbReference>
<keyword evidence="10" id="KW-0732">Signal</keyword>
<dbReference type="FunFam" id="2.60.120.200:FF:000114">
    <property type="entry name" value="Probable endo-1,3(4)-beta-glucanase NFIA_089530"/>
    <property type="match status" value="1"/>
</dbReference>
<reference evidence="12" key="2">
    <citation type="submission" date="2023-01" db="EMBL/GenBank/DDBJ databases">
        <authorList>
            <person name="Petersen C."/>
        </authorList>
    </citation>
    <scope>NUCLEOTIDE SEQUENCE</scope>
    <source>
        <strain evidence="12">IBT 17514</strain>
    </source>
</reference>
<evidence type="ECO:0000256" key="3">
    <source>
        <dbReference type="ARBA" id="ARBA00006865"/>
    </source>
</evidence>
<evidence type="ECO:0000256" key="9">
    <source>
        <dbReference type="ARBA" id="ARBA00023295"/>
    </source>
</evidence>
<dbReference type="Pfam" id="PF26113">
    <property type="entry name" value="GH16_XgeA"/>
    <property type="match status" value="1"/>
</dbReference>
<dbReference type="CDD" id="cd02181">
    <property type="entry name" value="GH16_fungal_Lam16A_glucanase"/>
    <property type="match status" value="1"/>
</dbReference>
<dbReference type="PROSITE" id="PS51762">
    <property type="entry name" value="GH16_2"/>
    <property type="match status" value="1"/>
</dbReference>
<dbReference type="InterPro" id="IPR050546">
    <property type="entry name" value="Glycosyl_Hydrlase_16"/>
</dbReference>
<feature type="signal peptide" evidence="10">
    <location>
        <begin position="1"/>
        <end position="20"/>
    </location>
</feature>
<evidence type="ECO:0000256" key="2">
    <source>
        <dbReference type="ARBA" id="ARBA00004609"/>
    </source>
</evidence>
<name>A0AAD6MVR6_9EURO</name>
<evidence type="ECO:0000256" key="5">
    <source>
        <dbReference type="ARBA" id="ARBA00022475"/>
    </source>
</evidence>
<evidence type="ECO:0000313" key="13">
    <source>
        <dbReference type="Proteomes" id="UP001215712"/>
    </source>
</evidence>
<evidence type="ECO:0000256" key="1">
    <source>
        <dbReference type="ARBA" id="ARBA00000124"/>
    </source>
</evidence>
<evidence type="ECO:0000313" key="12">
    <source>
        <dbReference type="EMBL" id="KAJ5724786.1"/>
    </source>
</evidence>
<dbReference type="Gene3D" id="2.60.120.200">
    <property type="match status" value="1"/>
</dbReference>
<evidence type="ECO:0000256" key="4">
    <source>
        <dbReference type="ARBA" id="ARBA00012599"/>
    </source>
</evidence>
<dbReference type="GO" id="GO:0005886">
    <property type="term" value="C:plasma membrane"/>
    <property type="evidence" value="ECO:0007669"/>
    <property type="project" value="UniProtKB-SubCell"/>
</dbReference>
<keyword evidence="6" id="KW-0336">GPI-anchor</keyword>
<evidence type="ECO:0000256" key="7">
    <source>
        <dbReference type="ARBA" id="ARBA00022801"/>
    </source>
</evidence>
<comment type="subcellular location">
    <subcellularLocation>
        <location evidence="2">Cell membrane</location>
        <topology evidence="2">Lipid-anchor</topology>
        <topology evidence="2">GPI-anchor</topology>
    </subcellularLocation>
</comment>
<dbReference type="InterPro" id="IPR013320">
    <property type="entry name" value="ConA-like_dom_sf"/>
</dbReference>
<dbReference type="AlphaFoldDB" id="A0AAD6MVR6"/>
<dbReference type="PANTHER" id="PTHR10963:SF24">
    <property type="entry name" value="GLYCOSIDASE C21B10.07-RELATED"/>
    <property type="match status" value="1"/>
</dbReference>
<organism evidence="12 13">
    <name type="scientific">Penicillium malachiteum</name>
    <dbReference type="NCBI Taxonomy" id="1324776"/>
    <lineage>
        <taxon>Eukaryota</taxon>
        <taxon>Fungi</taxon>
        <taxon>Dikarya</taxon>
        <taxon>Ascomycota</taxon>
        <taxon>Pezizomycotina</taxon>
        <taxon>Eurotiomycetes</taxon>
        <taxon>Eurotiomycetidae</taxon>
        <taxon>Eurotiales</taxon>
        <taxon>Aspergillaceae</taxon>
        <taxon>Penicillium</taxon>
    </lineage>
</organism>
<gene>
    <name evidence="12" type="ORF">N7493_006514</name>
</gene>
<dbReference type="GO" id="GO:0052861">
    <property type="term" value="F:endo-1,3(4)-beta-glucanase activity"/>
    <property type="evidence" value="ECO:0007669"/>
    <property type="project" value="UniProtKB-EC"/>
</dbReference>
<proteinExistence type="inferred from homology"/>
<dbReference type="PANTHER" id="PTHR10963">
    <property type="entry name" value="GLYCOSYL HYDROLASE-RELATED"/>
    <property type="match status" value="1"/>
</dbReference>
<dbReference type="SUPFAM" id="SSF49899">
    <property type="entry name" value="Concanavalin A-like lectins/glucanases"/>
    <property type="match status" value="1"/>
</dbReference>
<feature type="chain" id="PRO_5042268490" description="endo-1,3(4)-beta-glucanase" evidence="10">
    <location>
        <begin position="21"/>
        <end position="318"/>
    </location>
</feature>
<keyword evidence="6" id="KW-0472">Membrane</keyword>
<keyword evidence="5" id="KW-1003">Cell membrane</keyword>
<dbReference type="InterPro" id="IPR000757">
    <property type="entry name" value="Beta-glucanase-like"/>
</dbReference>